<comment type="caution">
    <text evidence="2">The sequence shown here is derived from an EMBL/GenBank/DDBJ whole genome shotgun (WGS) entry which is preliminary data.</text>
</comment>
<dbReference type="InterPro" id="IPR002782">
    <property type="entry name" value="Mut7-C_RNAse_dom"/>
</dbReference>
<dbReference type="Pfam" id="PF01927">
    <property type="entry name" value="Mut7-C"/>
    <property type="match status" value="1"/>
</dbReference>
<name>A0A7C4Y4N6_UNCW3</name>
<dbReference type="AlphaFoldDB" id="A0A7C4Y4N6"/>
<protein>
    <recommendedName>
        <fullName evidence="1">Mut7-C RNAse domain-containing protein</fullName>
    </recommendedName>
</protein>
<feature type="domain" description="Mut7-C RNAse" evidence="1">
    <location>
        <begin position="1"/>
        <end position="138"/>
    </location>
</feature>
<organism evidence="2">
    <name type="scientific">candidate division WOR-3 bacterium</name>
    <dbReference type="NCBI Taxonomy" id="2052148"/>
    <lineage>
        <taxon>Bacteria</taxon>
        <taxon>Bacteria division WOR-3</taxon>
    </lineage>
</organism>
<dbReference type="PANTHER" id="PTHR39081:SF1">
    <property type="entry name" value="MUT7-C RNASE DOMAIN-CONTAINING PROTEIN"/>
    <property type="match status" value="1"/>
</dbReference>
<reference evidence="2" key="1">
    <citation type="journal article" date="2020" name="mSystems">
        <title>Genome- and Community-Level Interaction Insights into Carbon Utilization and Element Cycling Functions of Hydrothermarchaeota in Hydrothermal Sediment.</title>
        <authorList>
            <person name="Zhou Z."/>
            <person name="Liu Y."/>
            <person name="Xu W."/>
            <person name="Pan J."/>
            <person name="Luo Z.H."/>
            <person name="Li M."/>
        </authorList>
    </citation>
    <scope>NUCLEOTIDE SEQUENCE [LARGE SCALE GENOMIC DNA]</scope>
    <source>
        <strain evidence="2">SpSt-780</strain>
    </source>
</reference>
<dbReference type="PANTHER" id="PTHR39081">
    <property type="entry name" value="MUT7-C DOMAIN-CONTAINING PROTEIN"/>
    <property type="match status" value="1"/>
</dbReference>
<gene>
    <name evidence="2" type="ORF">ENV67_03150</name>
</gene>
<evidence type="ECO:0000313" key="2">
    <source>
        <dbReference type="EMBL" id="HGW91521.1"/>
    </source>
</evidence>
<proteinExistence type="predicted"/>
<dbReference type="EMBL" id="DTHG01000037">
    <property type="protein sequence ID" value="HGW91521.1"/>
    <property type="molecule type" value="Genomic_DNA"/>
</dbReference>
<accession>A0A7C4Y4N6</accession>
<evidence type="ECO:0000259" key="1">
    <source>
        <dbReference type="Pfam" id="PF01927"/>
    </source>
</evidence>
<sequence length="143" mass="17271">MKFLCDFMLGRLAKWMRLLGYDTEFFKEPDYNKLIVFSNATNRIIITRNSKLKDMKNVIYIKEERIEEQLRKILTLFPETNPLTRCSLCNTEIIEIKKEDVLGKVPEYVYKNQKNFYLCPKCNKIYWEGTHIELMREFLRRVG</sequence>